<dbReference type="SUPFAM" id="SSF50965">
    <property type="entry name" value="Galactose oxidase, central domain"/>
    <property type="match status" value="1"/>
</dbReference>
<dbReference type="InterPro" id="IPR011043">
    <property type="entry name" value="Gal_Oxase/kelch_b-propeller"/>
</dbReference>
<keyword evidence="1" id="KW-0880">Kelch repeat</keyword>
<feature type="region of interest" description="Disordered" evidence="3">
    <location>
        <begin position="316"/>
        <end position="365"/>
    </location>
</feature>
<evidence type="ECO:0000313" key="6">
    <source>
        <dbReference type="Proteomes" id="UP000663846"/>
    </source>
</evidence>
<dbReference type="PANTHER" id="PTHR46093">
    <property type="entry name" value="ACYL-COA-BINDING DOMAIN-CONTAINING PROTEIN 5"/>
    <property type="match status" value="1"/>
</dbReference>
<dbReference type="PANTHER" id="PTHR46093:SF18">
    <property type="entry name" value="FIBRONECTIN TYPE-III DOMAIN-CONTAINING PROTEIN"/>
    <property type="match status" value="1"/>
</dbReference>
<gene>
    <name evidence="5" type="ORF">RDB_LOCUS122817</name>
</gene>
<dbReference type="Pfam" id="PF00651">
    <property type="entry name" value="BTB"/>
    <property type="match status" value="1"/>
</dbReference>
<feature type="compositionally biased region" description="Basic and acidic residues" evidence="3">
    <location>
        <begin position="1"/>
        <end position="10"/>
    </location>
</feature>
<feature type="compositionally biased region" description="Basic and acidic residues" evidence="3">
    <location>
        <begin position="342"/>
        <end position="356"/>
    </location>
</feature>
<dbReference type="Proteomes" id="UP000663846">
    <property type="component" value="Unassembled WGS sequence"/>
</dbReference>
<accession>A0A8H3ASV8</accession>
<evidence type="ECO:0000256" key="1">
    <source>
        <dbReference type="ARBA" id="ARBA00022441"/>
    </source>
</evidence>
<feature type="compositionally biased region" description="Polar residues" evidence="3">
    <location>
        <begin position="12"/>
        <end position="21"/>
    </location>
</feature>
<evidence type="ECO:0000256" key="2">
    <source>
        <dbReference type="ARBA" id="ARBA00022737"/>
    </source>
</evidence>
<dbReference type="Gene3D" id="3.30.710.10">
    <property type="entry name" value="Potassium Channel Kv1.1, Chain A"/>
    <property type="match status" value="1"/>
</dbReference>
<organism evidence="5 6">
    <name type="scientific">Rhizoctonia solani</name>
    <dbReference type="NCBI Taxonomy" id="456999"/>
    <lineage>
        <taxon>Eukaryota</taxon>
        <taxon>Fungi</taxon>
        <taxon>Dikarya</taxon>
        <taxon>Basidiomycota</taxon>
        <taxon>Agaricomycotina</taxon>
        <taxon>Agaricomycetes</taxon>
        <taxon>Cantharellales</taxon>
        <taxon>Ceratobasidiaceae</taxon>
        <taxon>Rhizoctonia</taxon>
    </lineage>
</organism>
<evidence type="ECO:0000256" key="3">
    <source>
        <dbReference type="SAM" id="MobiDB-lite"/>
    </source>
</evidence>
<feature type="domain" description="BTB" evidence="4">
    <location>
        <begin position="514"/>
        <end position="579"/>
    </location>
</feature>
<comment type="caution">
    <text evidence="5">The sequence shown here is derived from an EMBL/GenBank/DDBJ whole genome shotgun (WGS) entry which is preliminary data.</text>
</comment>
<dbReference type="Gene3D" id="2.120.10.80">
    <property type="entry name" value="Kelch-type beta propeller"/>
    <property type="match status" value="1"/>
</dbReference>
<dbReference type="InterPro" id="IPR011333">
    <property type="entry name" value="SKP1/BTB/POZ_sf"/>
</dbReference>
<dbReference type="EMBL" id="CAJMWS010000357">
    <property type="protein sequence ID" value="CAE6437397.1"/>
    <property type="molecule type" value="Genomic_DNA"/>
</dbReference>
<sequence>MPKRSFHDMENSETPQTSSHSDAVFDTQDDHLVSDLNRGSITAVPGAVDTELYAWGCPNQTDWAVLDWKERRWRVVEAAKNENAPGTRHAHSATYFTMLGEAYIAVLGGTQHPTDGSILNFADVYIYDIKQRLWLSVVPEAESQENVEHLTPRLFHTATFVEIEHDPYLAVVGGIFKEHRMAVNVPTPTTINLRSSVLPELRFFNLRLRRWSHPIYIPGRYRHAAVLIPSTREPKLMLIGGRDKRGTLSKETILINLRAAFQTLKHYSPSDRPLLEDHGAGTYWSHLAGVVQPLGPYVGSCHTTTYADSVIIFGREDRSMDDEPPSSRSRNRPPRGPLRFQPEPRIRAPEPTRRSSDTLAQRSDQTDYSGWALTFEGGSVSYRELRKLRRVSQKAESAVRSLPIPTLPVPVVSTEPMPLPPQNVPVSSKPEWLWSGVVKSGWGTSTGGQEDLLLLIYQANKRTFLAPILLSALVVQKDDSNARGCGLDGLLPPLWDGFTPQAPAPLDPSVPPFGDFAIRSSTPEAPPIILHRSILLARSVYFKTLLTSGFTESRKGTVEMEESYPALYALAHWIYTSELPGWLESSSIFLHEEDDISIEARYASHAGETLCELLIAANARMVPALVIHTRQLLRSHMHVPELAPLVWRAMDLTGMDQSEEVVPFSSSGSRNGLGSREWIHDLVSHQLRPTESQRQFNAAVTQWCCGPDPEVRAAMESAKEWLEPEVWKSWVDKCGKVKAEGRSSNRGESGASREMIVKAGGDARMEES</sequence>
<evidence type="ECO:0000259" key="4">
    <source>
        <dbReference type="PROSITE" id="PS50097"/>
    </source>
</evidence>
<evidence type="ECO:0000313" key="5">
    <source>
        <dbReference type="EMBL" id="CAE6437397.1"/>
    </source>
</evidence>
<dbReference type="AlphaFoldDB" id="A0A8H3ASV8"/>
<reference evidence="5" key="1">
    <citation type="submission" date="2021-01" db="EMBL/GenBank/DDBJ databases">
        <authorList>
            <person name="Kaushik A."/>
        </authorList>
    </citation>
    <scope>NUCLEOTIDE SEQUENCE</scope>
    <source>
        <strain evidence="5">AG1-1C</strain>
    </source>
</reference>
<proteinExistence type="predicted"/>
<keyword evidence="2" id="KW-0677">Repeat</keyword>
<protein>
    <recommendedName>
        <fullName evidence="4">BTB domain-containing protein</fullName>
    </recommendedName>
</protein>
<dbReference type="PROSITE" id="PS50097">
    <property type="entry name" value="BTB"/>
    <property type="match status" value="1"/>
</dbReference>
<name>A0A8H3ASV8_9AGAM</name>
<dbReference type="SUPFAM" id="SSF54695">
    <property type="entry name" value="POZ domain"/>
    <property type="match status" value="1"/>
</dbReference>
<feature type="region of interest" description="Disordered" evidence="3">
    <location>
        <begin position="1"/>
        <end position="23"/>
    </location>
</feature>
<dbReference type="InterPro" id="IPR015915">
    <property type="entry name" value="Kelch-typ_b-propeller"/>
</dbReference>
<dbReference type="InterPro" id="IPR000210">
    <property type="entry name" value="BTB/POZ_dom"/>
</dbReference>
<dbReference type="CDD" id="cd18186">
    <property type="entry name" value="BTB_POZ_ZBTB_KLHL-like"/>
    <property type="match status" value="1"/>
</dbReference>
<feature type="region of interest" description="Disordered" evidence="3">
    <location>
        <begin position="738"/>
        <end position="768"/>
    </location>
</feature>